<organism evidence="2 3">
    <name type="scientific">Candidatus Thiodiazotropha lotti</name>
    <dbReference type="NCBI Taxonomy" id="2792787"/>
    <lineage>
        <taxon>Bacteria</taxon>
        <taxon>Pseudomonadati</taxon>
        <taxon>Pseudomonadota</taxon>
        <taxon>Gammaproteobacteria</taxon>
        <taxon>Chromatiales</taxon>
        <taxon>Sedimenticolaceae</taxon>
        <taxon>Candidatus Thiodiazotropha</taxon>
    </lineage>
</organism>
<dbReference type="AlphaFoldDB" id="A0A9E4N0B0"/>
<evidence type="ECO:0000313" key="2">
    <source>
        <dbReference type="EMBL" id="MCG7939706.1"/>
    </source>
</evidence>
<dbReference type="Proteomes" id="UP000886687">
    <property type="component" value="Unassembled WGS sequence"/>
</dbReference>
<dbReference type="PROSITE" id="PS50234">
    <property type="entry name" value="VWFA"/>
    <property type="match status" value="1"/>
</dbReference>
<dbReference type="InterPro" id="IPR013783">
    <property type="entry name" value="Ig-like_fold"/>
</dbReference>
<protein>
    <submittedName>
        <fullName evidence="2">VWA domain-containing protein</fullName>
    </submittedName>
</protein>
<proteinExistence type="predicted"/>
<gene>
    <name evidence="2" type="ORF">JAZ04_12750</name>
</gene>
<dbReference type="EMBL" id="JAEPDI010000009">
    <property type="protein sequence ID" value="MCG7939706.1"/>
    <property type="molecule type" value="Genomic_DNA"/>
</dbReference>
<name>A0A9E4N0B0_9GAMM</name>
<evidence type="ECO:0000259" key="1">
    <source>
        <dbReference type="PROSITE" id="PS50234"/>
    </source>
</evidence>
<dbReference type="Gene3D" id="2.60.40.10">
    <property type="entry name" value="Immunoglobulins"/>
    <property type="match status" value="1"/>
</dbReference>
<comment type="caution">
    <text evidence="2">The sequence shown here is derived from an EMBL/GenBank/DDBJ whole genome shotgun (WGS) entry which is preliminary data.</text>
</comment>
<feature type="domain" description="VWFA" evidence="1">
    <location>
        <begin position="4"/>
        <end position="229"/>
    </location>
</feature>
<dbReference type="SUPFAM" id="SSF53300">
    <property type="entry name" value="vWA-like"/>
    <property type="match status" value="1"/>
</dbReference>
<evidence type="ECO:0000313" key="3">
    <source>
        <dbReference type="Proteomes" id="UP000886687"/>
    </source>
</evidence>
<dbReference type="InterPro" id="IPR036465">
    <property type="entry name" value="vWFA_dom_sf"/>
</dbReference>
<reference evidence="2" key="1">
    <citation type="journal article" date="2021" name="Proc. Natl. Acad. Sci. U.S.A.">
        <title>Global biogeography of chemosynthetic symbionts reveals both localized and globally distributed symbiont groups. .</title>
        <authorList>
            <person name="Osvatic J.T."/>
            <person name="Wilkins L.G.E."/>
            <person name="Leibrecht L."/>
            <person name="Leray M."/>
            <person name="Zauner S."/>
            <person name="Polzin J."/>
            <person name="Camacho Y."/>
            <person name="Gros O."/>
            <person name="van Gils J.A."/>
            <person name="Eisen J.A."/>
            <person name="Petersen J.M."/>
            <person name="Yuen B."/>
        </authorList>
    </citation>
    <scope>NUCLEOTIDE SEQUENCE</scope>
    <source>
        <strain evidence="2">MAGL173</strain>
    </source>
</reference>
<dbReference type="Gene3D" id="3.40.50.410">
    <property type="entry name" value="von Willebrand factor, type A domain"/>
    <property type="match status" value="1"/>
</dbReference>
<sequence>MSKQIAILLDNSGSMFHPVGGNNDNTKIYEAARGGEFFIENLIDELTANPDSEFAISVHRFASNYQLLPGGAQIDSSQAGFETSLATMQSSIAAIEDQTASSATVGVMTDLYDGIRRVADYLNNPANQPGFGAPDSKVIFVFTDGIQTISHGGTSMADYEADEGVVFSNLLDASGIKLVAWGTGSDALGAVLAELVDQALAGGENPISTSKVLFPIDEAGIFENCTAEIASNAIYIVSNNGVLPLAPAGETPTRLLWEQFSLPLRRPRSVDDINIVSVAHTSRLINHKDFEVIVDGSSKELILVLVAHTRRVAPSIVAVSPSGGEFDQNSNGARSFRVENAWALKIPNPEQGTWRVRVHGDRKLQPMVMDLMARGVQKRFGFEVSAKPRHIPHPAKVTINAIPRWDGKPAEGKFQVSAHIMGSGSVNLERQDDGSFTSEVEISRPGISIIPVEISGELSATGKSIGRIAYAIVLLGKARDPRFSVIPDTYEQGKEYTVTLTLDDAIFKRYSQVRFGDDIQVSNFKMLNSSTARAVISVKPHAILGEREVVTYNPQAESIHPVRIVESKDGKQIPGRICCLRFNASGQLVGIVLCDGTRICIKLYDDRIQKLLELARDKNLSVSIHVDEQGCLADIEICR</sequence>
<accession>A0A9E4N0B0</accession>
<dbReference type="CDD" id="cd00198">
    <property type="entry name" value="vWFA"/>
    <property type="match status" value="1"/>
</dbReference>
<dbReference type="InterPro" id="IPR002035">
    <property type="entry name" value="VWF_A"/>
</dbReference>